<dbReference type="HOGENOM" id="CLU_107928_2_0_10"/>
<sequence length="117" mass="14154">MDSKSFRRLQRQEPTPAEMRMWSILRDRRFSGYKFRRQHSIGKYTVDFYCHRLKLVVEVDGKVHDELGQCFYDYERDQWLSSQGIIVVRYENEALLKWCENVTDDLLALIKDIESKE</sequence>
<dbReference type="RefSeq" id="WP_013634818.1">
    <property type="nucleotide sequence ID" value="NC_015177.1"/>
</dbReference>
<dbReference type="PANTHER" id="PTHR38590:SF1">
    <property type="entry name" value="BLL0828 PROTEIN"/>
    <property type="match status" value="1"/>
</dbReference>
<organism evidence="2 3">
    <name type="scientific">Pseudopedobacter saltans (strain ATCC 51119 / DSM 12145 / JCM 21818 / CCUG 39354 / LMG 10337 / NBRC 100064 / NCIMB 13643)</name>
    <name type="common">Pedobacter saltans</name>
    <dbReference type="NCBI Taxonomy" id="762903"/>
    <lineage>
        <taxon>Bacteria</taxon>
        <taxon>Pseudomonadati</taxon>
        <taxon>Bacteroidota</taxon>
        <taxon>Sphingobacteriia</taxon>
        <taxon>Sphingobacteriales</taxon>
        <taxon>Sphingobacteriaceae</taxon>
        <taxon>Pseudopedobacter</taxon>
    </lineage>
</organism>
<name>F0S765_PSESL</name>
<dbReference type="STRING" id="762903.Pedsa_3809"/>
<reference evidence="2 3" key="1">
    <citation type="journal article" date="2011" name="Stand. Genomic Sci.">
        <title>Complete genome sequence of the gliding, heparinolytic Pedobacter saltans type strain (113).</title>
        <authorList>
            <person name="Liolios K."/>
            <person name="Sikorski J."/>
            <person name="Lu M."/>
            <person name="Nolan M."/>
            <person name="Lapidus A."/>
            <person name="Lucas S."/>
            <person name="Hammon N."/>
            <person name="Deshpande S."/>
            <person name="Cheng J.F."/>
            <person name="Tapia R."/>
            <person name="Han C."/>
            <person name="Goodwin L."/>
            <person name="Pitluck S."/>
            <person name="Huntemann M."/>
            <person name="Ivanova N."/>
            <person name="Pagani I."/>
            <person name="Mavromatis K."/>
            <person name="Ovchinikova G."/>
            <person name="Pati A."/>
            <person name="Chen A."/>
            <person name="Palaniappan K."/>
            <person name="Land M."/>
            <person name="Hauser L."/>
            <person name="Brambilla E.M."/>
            <person name="Kotsyurbenko O."/>
            <person name="Rohde M."/>
            <person name="Tindall B.J."/>
            <person name="Abt B."/>
            <person name="Goker M."/>
            <person name="Detter J.C."/>
            <person name="Woyke T."/>
            <person name="Bristow J."/>
            <person name="Eisen J.A."/>
            <person name="Markowitz V."/>
            <person name="Hugenholtz P."/>
            <person name="Klenk H.P."/>
            <person name="Kyrpides N.C."/>
        </authorList>
    </citation>
    <scope>NUCLEOTIDE SEQUENCE [LARGE SCALE GENOMIC DNA]</scope>
    <source>
        <strain evidence="3">ATCC 51119 / DSM 12145 / JCM 21818 / LMG 10337 / NBRC 100064 / NCIMB 13643</strain>
    </source>
</reference>
<evidence type="ECO:0000313" key="2">
    <source>
        <dbReference type="EMBL" id="ADY54338.1"/>
    </source>
</evidence>
<dbReference type="EMBL" id="CP002545">
    <property type="protein sequence ID" value="ADY54338.1"/>
    <property type="molecule type" value="Genomic_DNA"/>
</dbReference>
<dbReference type="InterPro" id="IPR007569">
    <property type="entry name" value="DUF559"/>
</dbReference>
<evidence type="ECO:0000259" key="1">
    <source>
        <dbReference type="Pfam" id="PF04480"/>
    </source>
</evidence>
<dbReference type="eggNOG" id="COG2852">
    <property type="taxonomic scope" value="Bacteria"/>
</dbReference>
<gene>
    <name evidence="2" type="ordered locus">Pedsa_3809</name>
</gene>
<dbReference type="InterPro" id="IPR011335">
    <property type="entry name" value="Restrct_endonuc-II-like"/>
</dbReference>
<feature type="domain" description="DUF559" evidence="1">
    <location>
        <begin position="5"/>
        <end position="110"/>
    </location>
</feature>
<evidence type="ECO:0000313" key="3">
    <source>
        <dbReference type="Proteomes" id="UP000000310"/>
    </source>
</evidence>
<dbReference type="SUPFAM" id="SSF52980">
    <property type="entry name" value="Restriction endonuclease-like"/>
    <property type="match status" value="1"/>
</dbReference>
<dbReference type="OrthoDB" id="9798754at2"/>
<dbReference type="KEGG" id="psn:Pedsa_3809"/>
<dbReference type="AlphaFoldDB" id="F0S765"/>
<protein>
    <recommendedName>
        <fullName evidence="1">DUF559 domain-containing protein</fullName>
    </recommendedName>
</protein>
<proteinExistence type="predicted"/>
<keyword evidence="3" id="KW-1185">Reference proteome</keyword>
<dbReference type="PANTHER" id="PTHR38590">
    <property type="entry name" value="BLL0828 PROTEIN"/>
    <property type="match status" value="1"/>
</dbReference>
<dbReference type="InterPro" id="IPR047216">
    <property type="entry name" value="Endonuclease_DUF559_bact"/>
</dbReference>
<dbReference type="Pfam" id="PF04480">
    <property type="entry name" value="DUF559"/>
    <property type="match status" value="1"/>
</dbReference>
<dbReference type="Proteomes" id="UP000000310">
    <property type="component" value="Chromosome"/>
</dbReference>
<dbReference type="Gene3D" id="3.40.960.10">
    <property type="entry name" value="VSR Endonuclease"/>
    <property type="match status" value="1"/>
</dbReference>
<reference evidence="3" key="2">
    <citation type="submission" date="2011-02" db="EMBL/GenBank/DDBJ databases">
        <title>The complete genome of Pedobacter saltans DSM 12145.</title>
        <authorList>
            <consortium name="US DOE Joint Genome Institute (JGI-PGF)"/>
            <person name="Lucas S."/>
            <person name="Copeland A."/>
            <person name="Lapidus A."/>
            <person name="Bruce D."/>
            <person name="Goodwin L."/>
            <person name="Pitluck S."/>
            <person name="Kyrpides N."/>
            <person name="Mavromatis K."/>
            <person name="Pagani I."/>
            <person name="Ivanova N."/>
            <person name="Ovchinnikova G."/>
            <person name="Lu M."/>
            <person name="Detter J.C."/>
            <person name="Han C."/>
            <person name="Land M."/>
            <person name="Hauser L."/>
            <person name="Markowitz V."/>
            <person name="Cheng J.-F."/>
            <person name="Hugenholtz P."/>
            <person name="Woyke T."/>
            <person name="Wu D."/>
            <person name="Tindall B."/>
            <person name="Pomrenke H.G."/>
            <person name="Brambilla E."/>
            <person name="Klenk H.-P."/>
            <person name="Eisen J.A."/>
        </authorList>
    </citation>
    <scope>NUCLEOTIDE SEQUENCE [LARGE SCALE GENOMIC DNA]</scope>
    <source>
        <strain evidence="3">ATCC 51119 / DSM 12145 / JCM 21818 / LMG 10337 / NBRC 100064 / NCIMB 13643</strain>
    </source>
</reference>
<accession>F0S765</accession>
<dbReference type="CDD" id="cd01038">
    <property type="entry name" value="Endonuclease_DUF559"/>
    <property type="match status" value="1"/>
</dbReference>